<keyword evidence="1" id="KW-0472">Membrane</keyword>
<keyword evidence="3" id="KW-1185">Reference proteome</keyword>
<sequence length="152" mass="16730">MRLSCLATDVVLSLPRCGRALFFFPWPAYCHSVIRLCLVLGAFSSPASTAVSHLVWCVNPKIVCFVMVVCPLVSLVAPAWIAGRYRTRQATYLAASRECVSDPMGFTRSVGCNLGSFLALARLCLSIQTPPSHFRRSVAAELGMMAEELMRW</sequence>
<dbReference type="AlphaFoldDB" id="A0A317XJC3"/>
<gene>
    <name evidence="2" type="ORF">BCV70DRAFT_42473</name>
</gene>
<reference evidence="2 3" key="1">
    <citation type="journal article" date="2018" name="Mol. Biol. Evol.">
        <title>Broad Genomic Sampling Reveals a Smut Pathogenic Ancestry of the Fungal Clade Ustilaginomycotina.</title>
        <authorList>
            <person name="Kijpornyongpan T."/>
            <person name="Mondo S.J."/>
            <person name="Barry K."/>
            <person name="Sandor L."/>
            <person name="Lee J."/>
            <person name="Lipzen A."/>
            <person name="Pangilinan J."/>
            <person name="LaButti K."/>
            <person name="Hainaut M."/>
            <person name="Henrissat B."/>
            <person name="Grigoriev I.V."/>
            <person name="Spatafora J.W."/>
            <person name="Aime M.C."/>
        </authorList>
    </citation>
    <scope>NUCLEOTIDE SEQUENCE [LARGE SCALE GENOMIC DNA]</scope>
    <source>
        <strain evidence="2 3">MCA 3645</strain>
    </source>
</reference>
<keyword evidence="1" id="KW-0812">Transmembrane</keyword>
<feature type="transmembrane region" description="Helical" evidence="1">
    <location>
        <begin position="62"/>
        <end position="82"/>
    </location>
</feature>
<evidence type="ECO:0000313" key="3">
    <source>
        <dbReference type="Proteomes" id="UP000246740"/>
    </source>
</evidence>
<dbReference type="Proteomes" id="UP000246740">
    <property type="component" value="Unassembled WGS sequence"/>
</dbReference>
<keyword evidence="1" id="KW-1133">Transmembrane helix</keyword>
<protein>
    <submittedName>
        <fullName evidence="2">Uncharacterized protein</fullName>
    </submittedName>
</protein>
<dbReference type="EMBL" id="KZ819201">
    <property type="protein sequence ID" value="PWY97879.1"/>
    <property type="molecule type" value="Genomic_DNA"/>
</dbReference>
<feature type="transmembrane region" description="Helical" evidence="1">
    <location>
        <begin position="21"/>
        <end position="42"/>
    </location>
</feature>
<dbReference type="InParanoid" id="A0A317XJC3"/>
<proteinExistence type="predicted"/>
<name>A0A317XJC3_9BASI</name>
<accession>A0A317XJC3</accession>
<organism evidence="2 3">
    <name type="scientific">Testicularia cyperi</name>
    <dbReference type="NCBI Taxonomy" id="1882483"/>
    <lineage>
        <taxon>Eukaryota</taxon>
        <taxon>Fungi</taxon>
        <taxon>Dikarya</taxon>
        <taxon>Basidiomycota</taxon>
        <taxon>Ustilaginomycotina</taxon>
        <taxon>Ustilaginomycetes</taxon>
        <taxon>Ustilaginales</taxon>
        <taxon>Anthracoideaceae</taxon>
        <taxon>Testicularia</taxon>
    </lineage>
</organism>
<evidence type="ECO:0000313" key="2">
    <source>
        <dbReference type="EMBL" id="PWY97879.1"/>
    </source>
</evidence>
<evidence type="ECO:0000256" key="1">
    <source>
        <dbReference type="SAM" id="Phobius"/>
    </source>
</evidence>